<evidence type="ECO:0000313" key="2">
    <source>
        <dbReference type="EMBL" id="EGG18615.1"/>
    </source>
</evidence>
<feature type="compositionally biased region" description="Low complexity" evidence="1">
    <location>
        <begin position="43"/>
        <end position="66"/>
    </location>
</feature>
<evidence type="ECO:0000256" key="1">
    <source>
        <dbReference type="SAM" id="MobiDB-lite"/>
    </source>
</evidence>
<dbReference type="EMBL" id="GL883018">
    <property type="protein sequence ID" value="EGG18615.1"/>
    <property type="molecule type" value="Genomic_DNA"/>
</dbReference>
<feature type="compositionally biased region" description="Polar residues" evidence="1">
    <location>
        <begin position="77"/>
        <end position="93"/>
    </location>
</feature>
<dbReference type="AlphaFoldDB" id="F4Q1B4"/>
<dbReference type="Proteomes" id="UP000007797">
    <property type="component" value="Unassembled WGS sequence"/>
</dbReference>
<reference evidence="3" key="1">
    <citation type="journal article" date="2011" name="Genome Res.">
        <title>Phylogeny-wide analysis of social amoeba genomes highlights ancient origins for complex intercellular communication.</title>
        <authorList>
            <person name="Heidel A.J."/>
            <person name="Lawal H.M."/>
            <person name="Felder M."/>
            <person name="Schilde C."/>
            <person name="Helps N.R."/>
            <person name="Tunggal B."/>
            <person name="Rivero F."/>
            <person name="John U."/>
            <person name="Schleicher M."/>
            <person name="Eichinger L."/>
            <person name="Platzer M."/>
            <person name="Noegel A.A."/>
            <person name="Schaap P."/>
            <person name="Gloeckner G."/>
        </authorList>
    </citation>
    <scope>NUCLEOTIDE SEQUENCE [LARGE SCALE GENOMIC DNA]</scope>
    <source>
        <strain evidence="3">SH3</strain>
    </source>
</reference>
<feature type="region of interest" description="Disordered" evidence="1">
    <location>
        <begin position="31"/>
        <end position="99"/>
    </location>
</feature>
<evidence type="ECO:0000313" key="3">
    <source>
        <dbReference type="Proteomes" id="UP000007797"/>
    </source>
</evidence>
<proteinExistence type="predicted"/>
<keyword evidence="3" id="KW-1185">Reference proteome</keyword>
<dbReference type="KEGG" id="dfa:DFA_04110"/>
<sequence length="99" mass="10672">MNLSRTATKLQGLSIRYYSSSSKPVYMSYNPVHRSPVLEKGKSTTTTTTTKKSSVGPNPVSSSSNSQQVKTFGAPKTDQSLPTHQVRSASSTYLVVDDA</sequence>
<gene>
    <name evidence="2" type="ORF">DFA_04110</name>
</gene>
<dbReference type="GeneID" id="14870708"/>
<organism evidence="2 3">
    <name type="scientific">Cavenderia fasciculata</name>
    <name type="common">Slime mold</name>
    <name type="synonym">Dictyostelium fasciculatum</name>
    <dbReference type="NCBI Taxonomy" id="261658"/>
    <lineage>
        <taxon>Eukaryota</taxon>
        <taxon>Amoebozoa</taxon>
        <taxon>Evosea</taxon>
        <taxon>Eumycetozoa</taxon>
        <taxon>Dictyostelia</taxon>
        <taxon>Acytosteliales</taxon>
        <taxon>Cavenderiaceae</taxon>
        <taxon>Cavenderia</taxon>
    </lineage>
</organism>
<protein>
    <submittedName>
        <fullName evidence="2">Uncharacterized protein</fullName>
    </submittedName>
</protein>
<accession>F4Q1B4</accession>
<name>F4Q1B4_CACFS</name>
<dbReference type="RefSeq" id="XP_004366519.1">
    <property type="nucleotide sequence ID" value="XM_004366462.1"/>
</dbReference>